<reference evidence="9" key="1">
    <citation type="submission" date="2018-05" db="EMBL/GenBank/DDBJ databases">
        <authorList>
            <person name="Lanie J.A."/>
            <person name="Ng W.-L."/>
            <person name="Kazmierczak K.M."/>
            <person name="Andrzejewski T.M."/>
            <person name="Davidsen T.M."/>
            <person name="Wayne K.J."/>
            <person name="Tettelin H."/>
            <person name="Glass J.I."/>
            <person name="Rusch D."/>
            <person name="Podicherti R."/>
            <person name="Tsui H.-C.T."/>
            <person name="Winkler M.E."/>
        </authorList>
    </citation>
    <scope>NUCLEOTIDE SEQUENCE</scope>
</reference>
<dbReference type="AlphaFoldDB" id="A0A383AIK6"/>
<dbReference type="GO" id="GO:0032153">
    <property type="term" value="C:cell division site"/>
    <property type="evidence" value="ECO:0007669"/>
    <property type="project" value="TreeGrafter"/>
</dbReference>
<dbReference type="InterPro" id="IPR011922">
    <property type="entry name" value="Cell_div_FtsL"/>
</dbReference>
<keyword evidence="5 8" id="KW-1133">Transmembrane helix</keyword>
<evidence type="ECO:0000256" key="5">
    <source>
        <dbReference type="ARBA" id="ARBA00022989"/>
    </source>
</evidence>
<feature type="non-terminal residue" evidence="9">
    <location>
        <position position="1"/>
    </location>
</feature>
<feature type="transmembrane region" description="Helical" evidence="8">
    <location>
        <begin position="36"/>
        <end position="56"/>
    </location>
</feature>
<evidence type="ECO:0000256" key="6">
    <source>
        <dbReference type="ARBA" id="ARBA00023136"/>
    </source>
</evidence>
<dbReference type="EMBL" id="UINC01192299">
    <property type="protein sequence ID" value="SVE07380.1"/>
    <property type="molecule type" value="Genomic_DNA"/>
</dbReference>
<sequence length="118" mass="13474">GDYSEPTLQEFHHACRGEAVMLLKSIFLWLIEPRQLLAVLLSSQVIVSALAVAYSAHQTRNMYRELQQIEKGHDDLEHEYEKLLLEQSAWADYSRLDELAHDELAMAAPMPDNTVVLP</sequence>
<dbReference type="GO" id="GO:0043093">
    <property type="term" value="P:FtsZ-dependent cytokinesis"/>
    <property type="evidence" value="ECO:0007669"/>
    <property type="project" value="TreeGrafter"/>
</dbReference>
<dbReference type="Pfam" id="PF04999">
    <property type="entry name" value="FtsL"/>
    <property type="match status" value="1"/>
</dbReference>
<keyword evidence="3" id="KW-0132">Cell division</keyword>
<evidence type="ECO:0008006" key="10">
    <source>
        <dbReference type="Google" id="ProtNLM"/>
    </source>
</evidence>
<accession>A0A383AIK6</accession>
<evidence type="ECO:0000256" key="4">
    <source>
        <dbReference type="ARBA" id="ARBA00022692"/>
    </source>
</evidence>
<evidence type="ECO:0000256" key="8">
    <source>
        <dbReference type="SAM" id="Phobius"/>
    </source>
</evidence>
<protein>
    <recommendedName>
        <fullName evidence="10">Cell division protein FtsL</fullName>
    </recommendedName>
</protein>
<dbReference type="HAMAP" id="MF_00910">
    <property type="entry name" value="FtsL"/>
    <property type="match status" value="1"/>
</dbReference>
<dbReference type="PANTHER" id="PTHR37479:SF1">
    <property type="entry name" value="CELL DIVISION PROTEIN FTSL"/>
    <property type="match status" value="1"/>
</dbReference>
<dbReference type="PANTHER" id="PTHR37479">
    <property type="entry name" value="CELL DIVISION PROTEIN FTSL"/>
    <property type="match status" value="1"/>
</dbReference>
<proteinExistence type="inferred from homology"/>
<keyword evidence="6 8" id="KW-0472">Membrane</keyword>
<evidence type="ECO:0000256" key="2">
    <source>
        <dbReference type="ARBA" id="ARBA00022475"/>
    </source>
</evidence>
<evidence type="ECO:0000313" key="9">
    <source>
        <dbReference type="EMBL" id="SVE07380.1"/>
    </source>
</evidence>
<evidence type="ECO:0000256" key="1">
    <source>
        <dbReference type="ARBA" id="ARBA00004401"/>
    </source>
</evidence>
<comment type="subcellular location">
    <subcellularLocation>
        <location evidence="1">Cell membrane</location>
        <topology evidence="1">Single-pass type II membrane protein</topology>
    </subcellularLocation>
</comment>
<keyword evidence="4 8" id="KW-0812">Transmembrane</keyword>
<dbReference type="GO" id="GO:0005886">
    <property type="term" value="C:plasma membrane"/>
    <property type="evidence" value="ECO:0007669"/>
    <property type="project" value="UniProtKB-SubCell"/>
</dbReference>
<gene>
    <name evidence="9" type="ORF">METZ01_LOCUS460234</name>
</gene>
<dbReference type="NCBIfam" id="TIGR02209">
    <property type="entry name" value="ftsL_broad"/>
    <property type="match status" value="1"/>
</dbReference>
<evidence type="ECO:0000256" key="3">
    <source>
        <dbReference type="ARBA" id="ARBA00022618"/>
    </source>
</evidence>
<keyword evidence="2" id="KW-1003">Cell membrane</keyword>
<name>A0A383AIK6_9ZZZZ</name>
<organism evidence="9">
    <name type="scientific">marine metagenome</name>
    <dbReference type="NCBI Taxonomy" id="408172"/>
    <lineage>
        <taxon>unclassified sequences</taxon>
        <taxon>metagenomes</taxon>
        <taxon>ecological metagenomes</taxon>
    </lineage>
</organism>
<keyword evidence="7" id="KW-0131">Cell cycle</keyword>
<evidence type="ECO:0000256" key="7">
    <source>
        <dbReference type="ARBA" id="ARBA00023306"/>
    </source>
</evidence>